<accession>A0ACB9J5I9</accession>
<evidence type="ECO:0000313" key="1">
    <source>
        <dbReference type="EMBL" id="KAI3815464.1"/>
    </source>
</evidence>
<name>A0ACB9J5I9_9ASTR</name>
<sequence length="142" mass="16024">MLHQQSHIFALHLRDVASQLNIDACQVDTTRQVVQFFLEKAENKIKERVGIMDSTDSKFMSICVNSMSRITKEIIDDKESQKELFAELSSRIADIMAACLTNLPQVIAMKCHTSVIEKSEACIQVVARLLGETKQIINTLQN</sequence>
<proteinExistence type="predicted"/>
<dbReference type="Proteomes" id="UP001056120">
    <property type="component" value="Linkage Group LG05"/>
</dbReference>
<dbReference type="EMBL" id="CM042022">
    <property type="protein sequence ID" value="KAI3815464.1"/>
    <property type="molecule type" value="Genomic_DNA"/>
</dbReference>
<reference evidence="1 2" key="2">
    <citation type="journal article" date="2022" name="Mol. Ecol. Resour.">
        <title>The genomes of chicory, endive, great burdock and yacon provide insights into Asteraceae paleo-polyploidization history and plant inulin production.</title>
        <authorList>
            <person name="Fan W."/>
            <person name="Wang S."/>
            <person name="Wang H."/>
            <person name="Wang A."/>
            <person name="Jiang F."/>
            <person name="Liu H."/>
            <person name="Zhao H."/>
            <person name="Xu D."/>
            <person name="Zhang Y."/>
        </authorList>
    </citation>
    <scope>NUCLEOTIDE SEQUENCE [LARGE SCALE GENOMIC DNA]</scope>
    <source>
        <strain evidence="2">cv. Yunnan</strain>
        <tissue evidence="1">Leaves</tissue>
    </source>
</reference>
<evidence type="ECO:0000313" key="2">
    <source>
        <dbReference type="Proteomes" id="UP001056120"/>
    </source>
</evidence>
<protein>
    <submittedName>
        <fullName evidence="1">Uncharacterized protein</fullName>
    </submittedName>
</protein>
<organism evidence="1 2">
    <name type="scientific">Smallanthus sonchifolius</name>
    <dbReference type="NCBI Taxonomy" id="185202"/>
    <lineage>
        <taxon>Eukaryota</taxon>
        <taxon>Viridiplantae</taxon>
        <taxon>Streptophyta</taxon>
        <taxon>Embryophyta</taxon>
        <taxon>Tracheophyta</taxon>
        <taxon>Spermatophyta</taxon>
        <taxon>Magnoliopsida</taxon>
        <taxon>eudicotyledons</taxon>
        <taxon>Gunneridae</taxon>
        <taxon>Pentapetalae</taxon>
        <taxon>asterids</taxon>
        <taxon>campanulids</taxon>
        <taxon>Asterales</taxon>
        <taxon>Asteraceae</taxon>
        <taxon>Asteroideae</taxon>
        <taxon>Heliantheae alliance</taxon>
        <taxon>Millerieae</taxon>
        <taxon>Smallanthus</taxon>
    </lineage>
</organism>
<keyword evidence="2" id="KW-1185">Reference proteome</keyword>
<comment type="caution">
    <text evidence="1">The sequence shown here is derived from an EMBL/GenBank/DDBJ whole genome shotgun (WGS) entry which is preliminary data.</text>
</comment>
<reference evidence="2" key="1">
    <citation type="journal article" date="2022" name="Mol. Ecol. Resour.">
        <title>The genomes of chicory, endive, great burdock and yacon provide insights into Asteraceae palaeo-polyploidization history and plant inulin production.</title>
        <authorList>
            <person name="Fan W."/>
            <person name="Wang S."/>
            <person name="Wang H."/>
            <person name="Wang A."/>
            <person name="Jiang F."/>
            <person name="Liu H."/>
            <person name="Zhao H."/>
            <person name="Xu D."/>
            <person name="Zhang Y."/>
        </authorList>
    </citation>
    <scope>NUCLEOTIDE SEQUENCE [LARGE SCALE GENOMIC DNA]</scope>
    <source>
        <strain evidence="2">cv. Yunnan</strain>
    </source>
</reference>
<gene>
    <name evidence="1" type="ORF">L1987_15132</name>
</gene>